<evidence type="ECO:0000313" key="3">
    <source>
        <dbReference type="EMBL" id="MEE1976600.1"/>
    </source>
</evidence>
<dbReference type="EMBL" id="JAZDDG010000005">
    <property type="protein sequence ID" value="MEE1976600.1"/>
    <property type="molecule type" value="Genomic_DNA"/>
</dbReference>
<proteinExistence type="predicted"/>
<evidence type="ECO:0000256" key="2">
    <source>
        <dbReference type="ARBA" id="ARBA00023080"/>
    </source>
</evidence>
<keyword evidence="4" id="KW-1185">Reference proteome</keyword>
<comment type="caution">
    <text evidence="3">The sequence shown here is derived from an EMBL/GenBank/DDBJ whole genome shotgun (WGS) entry which is preliminary data.</text>
</comment>
<dbReference type="RefSeq" id="WP_272651301.1">
    <property type="nucleotide sequence ID" value="NZ_JAZDDG010000005.1"/>
</dbReference>
<dbReference type="Proteomes" id="UP001356308">
    <property type="component" value="Unassembled WGS sequence"/>
</dbReference>
<evidence type="ECO:0008006" key="5">
    <source>
        <dbReference type="Google" id="ProtNLM"/>
    </source>
</evidence>
<dbReference type="InterPro" id="IPR036157">
    <property type="entry name" value="dUTPase-like_sf"/>
</dbReference>
<protein>
    <recommendedName>
        <fullName evidence="5">dUTPase-like domain-containing protein</fullName>
    </recommendedName>
</protein>
<accession>A0ABU7IUE4</accession>
<evidence type="ECO:0000256" key="1">
    <source>
        <dbReference type="ARBA" id="ARBA00022801"/>
    </source>
</evidence>
<gene>
    <name evidence="3" type="ORF">V1I91_11005</name>
</gene>
<sequence length="277" mass="32253">MILNHEELKQEKLIKNAIEGNYDNASYDLRISKIITVDGEEKTSHEMEPNSMVFVISKEKIKLPPDRIGYAFIKTRLSQRGIMANNIGIIDPQYNGYLSTVLTNFGKNKHLICEDGDFLRITISKFNKPTKNKPLGFKMLSKEHYVSMIKNKTMKYLDENFINIKEEALRIKNTVDKSHKESQRRFWRNIRGWVTGLGLLFAAITLGLRSYIVSVQNDEILELKNEVIKMQETFFLDNTNKARFNRTLNSLDEMDVYLYKELEQISTKLDSIINKSK</sequence>
<evidence type="ECO:0000313" key="4">
    <source>
        <dbReference type="Proteomes" id="UP001356308"/>
    </source>
</evidence>
<dbReference type="InterPro" id="IPR033704">
    <property type="entry name" value="dUTPase_trimeric"/>
</dbReference>
<organism evidence="3 4">
    <name type="scientific">Maribacter cobaltidurans</name>
    <dbReference type="NCBI Taxonomy" id="1178778"/>
    <lineage>
        <taxon>Bacteria</taxon>
        <taxon>Pseudomonadati</taxon>
        <taxon>Bacteroidota</taxon>
        <taxon>Flavobacteriia</taxon>
        <taxon>Flavobacteriales</taxon>
        <taxon>Flavobacteriaceae</taxon>
        <taxon>Maribacter</taxon>
    </lineage>
</organism>
<dbReference type="CDD" id="cd07557">
    <property type="entry name" value="trimeric_dUTPase"/>
    <property type="match status" value="1"/>
</dbReference>
<keyword evidence="2" id="KW-0546">Nucleotide metabolism</keyword>
<dbReference type="Gene3D" id="2.70.40.10">
    <property type="match status" value="1"/>
</dbReference>
<reference evidence="3 4" key="1">
    <citation type="submission" date="2024-01" db="EMBL/GenBank/DDBJ databases">
        <title>Maribacter spp. originated from different algae showed divergent polysaccharides utilization ability.</title>
        <authorList>
            <person name="Wang H."/>
            <person name="Wu Y."/>
        </authorList>
    </citation>
    <scope>NUCLEOTIDE SEQUENCE [LARGE SCALE GENOMIC DNA]</scope>
    <source>
        <strain evidence="3 4">PR1</strain>
    </source>
</reference>
<keyword evidence="1" id="KW-0378">Hydrolase</keyword>
<name>A0ABU7IUE4_9FLAO</name>
<dbReference type="SUPFAM" id="SSF51283">
    <property type="entry name" value="dUTPase-like"/>
    <property type="match status" value="1"/>
</dbReference>